<reference evidence="2" key="1">
    <citation type="submission" date="2021-01" db="EMBL/GenBank/DDBJ databases">
        <title>Genome public.</title>
        <authorList>
            <person name="Liu C."/>
            <person name="Sun Q."/>
        </authorList>
    </citation>
    <scope>NUCLEOTIDE SEQUENCE [LARGE SCALE GENOMIC DNA]</scope>
    <source>
        <strain evidence="2">YIM B02505</strain>
    </source>
</reference>
<sequence length="332" mass="37245">MKRHLASFLTILLILLPILFGCTRTSKNLNTNEELQTNESSTSDNADIIDISDYNKHASINTLGYVLELLDENSKELKNNCINTTFGGDVKLVVDAKYFAEPVNQESINYALTVYLDYRQVEFSINNTKLKRYTSKSKNDMSNKISLTIPTISLTGSHRLLIVSQINDYVGEGFPGSICKSIDINIGKETSYELTGKKSIGKNITSPKAYIDQGQVIVNRNFIVETDPNKGIDLPPQIFKAKKDKSISLALRFPQSDNGGLLFLTLNSEQIPIDDQQYLYFSDIKNPMFKKVTIKTPEKSGEYTLNAYFVHAPWEKTSDLTAVSNSIKLIVE</sequence>
<keyword evidence="2" id="KW-1185">Reference proteome</keyword>
<protein>
    <recommendedName>
        <fullName evidence="3">Lipoprotein</fullName>
    </recommendedName>
</protein>
<dbReference type="EMBL" id="JAENHN010000059">
    <property type="protein sequence ID" value="MBK1813183.1"/>
    <property type="molecule type" value="Genomic_DNA"/>
</dbReference>
<comment type="caution">
    <text evidence="1">The sequence shown here is derived from an EMBL/GenBank/DDBJ whole genome shotgun (WGS) entry which is preliminary data.</text>
</comment>
<dbReference type="RefSeq" id="WP_200273047.1">
    <property type="nucleotide sequence ID" value="NZ_JAENHN010000059.1"/>
</dbReference>
<organism evidence="1 2">
    <name type="scientific">Clostridium yunnanense</name>
    <dbReference type="NCBI Taxonomy" id="2800325"/>
    <lineage>
        <taxon>Bacteria</taxon>
        <taxon>Bacillati</taxon>
        <taxon>Bacillota</taxon>
        <taxon>Clostridia</taxon>
        <taxon>Eubacteriales</taxon>
        <taxon>Clostridiaceae</taxon>
        <taxon>Clostridium</taxon>
    </lineage>
</organism>
<proteinExistence type="predicted"/>
<evidence type="ECO:0000313" key="1">
    <source>
        <dbReference type="EMBL" id="MBK1813183.1"/>
    </source>
</evidence>
<name>A0ABS1EV61_9CLOT</name>
<dbReference type="Proteomes" id="UP000596739">
    <property type="component" value="Unassembled WGS sequence"/>
</dbReference>
<evidence type="ECO:0000313" key="2">
    <source>
        <dbReference type="Proteomes" id="UP000596739"/>
    </source>
</evidence>
<evidence type="ECO:0008006" key="3">
    <source>
        <dbReference type="Google" id="ProtNLM"/>
    </source>
</evidence>
<accession>A0ABS1EV61</accession>
<dbReference type="PROSITE" id="PS51257">
    <property type="entry name" value="PROKAR_LIPOPROTEIN"/>
    <property type="match status" value="1"/>
</dbReference>
<gene>
    <name evidence="1" type="ORF">JHL18_21405</name>
</gene>